<gene>
    <name evidence="1" type="ORF">ES288_A09G010300v1</name>
</gene>
<proteinExistence type="predicted"/>
<sequence>MSCIYEHKTDRSSFVVWTCLIILSASPSITTLRSPISIPSCTTWKQAIAFAIKVWWFPRSSLHLYPDRPFASKKELFCEAVVLDNPK</sequence>
<evidence type="ECO:0000313" key="2">
    <source>
        <dbReference type="Proteomes" id="UP000323506"/>
    </source>
</evidence>
<evidence type="ECO:0000313" key="1">
    <source>
        <dbReference type="EMBL" id="TYH00856.1"/>
    </source>
</evidence>
<dbReference type="AlphaFoldDB" id="A0A5D2F5M9"/>
<accession>A0A5D2F5M9</accession>
<protein>
    <submittedName>
        <fullName evidence="1">Uncharacterized protein</fullName>
    </submittedName>
</protein>
<keyword evidence="2" id="KW-1185">Reference proteome</keyword>
<name>A0A5D2F5M9_GOSDA</name>
<reference evidence="1 2" key="1">
    <citation type="submission" date="2019-06" db="EMBL/GenBank/DDBJ databases">
        <title>WGS assembly of Gossypium darwinii.</title>
        <authorList>
            <person name="Chen Z.J."/>
            <person name="Sreedasyam A."/>
            <person name="Ando A."/>
            <person name="Song Q."/>
            <person name="De L."/>
            <person name="Hulse-Kemp A."/>
            <person name="Ding M."/>
            <person name="Ye W."/>
            <person name="Kirkbride R."/>
            <person name="Jenkins J."/>
            <person name="Plott C."/>
            <person name="Lovell J."/>
            <person name="Lin Y.-M."/>
            <person name="Vaughn R."/>
            <person name="Liu B."/>
            <person name="Li W."/>
            <person name="Simpson S."/>
            <person name="Scheffler B."/>
            <person name="Saski C."/>
            <person name="Grover C."/>
            <person name="Hu G."/>
            <person name="Conover J."/>
            <person name="Carlson J."/>
            <person name="Shu S."/>
            <person name="Boston L."/>
            <person name="Williams M."/>
            <person name="Peterson D."/>
            <person name="Mcgee K."/>
            <person name="Jones D."/>
            <person name="Wendel J."/>
            <person name="Stelly D."/>
            <person name="Grimwood J."/>
            <person name="Schmutz J."/>
        </authorList>
    </citation>
    <scope>NUCLEOTIDE SEQUENCE [LARGE SCALE GENOMIC DNA]</scope>
    <source>
        <strain evidence="1">1808015.09</strain>
    </source>
</reference>
<dbReference type="EMBL" id="CM017696">
    <property type="protein sequence ID" value="TYH00856.1"/>
    <property type="molecule type" value="Genomic_DNA"/>
</dbReference>
<dbReference type="Proteomes" id="UP000323506">
    <property type="component" value="Chromosome A09"/>
</dbReference>
<organism evidence="1 2">
    <name type="scientific">Gossypium darwinii</name>
    <name type="common">Darwin's cotton</name>
    <name type="synonym">Gossypium barbadense var. darwinii</name>
    <dbReference type="NCBI Taxonomy" id="34276"/>
    <lineage>
        <taxon>Eukaryota</taxon>
        <taxon>Viridiplantae</taxon>
        <taxon>Streptophyta</taxon>
        <taxon>Embryophyta</taxon>
        <taxon>Tracheophyta</taxon>
        <taxon>Spermatophyta</taxon>
        <taxon>Magnoliopsida</taxon>
        <taxon>eudicotyledons</taxon>
        <taxon>Gunneridae</taxon>
        <taxon>Pentapetalae</taxon>
        <taxon>rosids</taxon>
        <taxon>malvids</taxon>
        <taxon>Malvales</taxon>
        <taxon>Malvaceae</taxon>
        <taxon>Malvoideae</taxon>
        <taxon>Gossypium</taxon>
    </lineage>
</organism>